<evidence type="ECO:0000259" key="2">
    <source>
        <dbReference type="PROSITE" id="PS50994"/>
    </source>
</evidence>
<evidence type="ECO:0000313" key="3">
    <source>
        <dbReference type="Ensembl" id="ENSGACP00000038406.1"/>
    </source>
</evidence>
<proteinExistence type="predicted"/>
<dbReference type="Proteomes" id="UP000007635">
    <property type="component" value="Unassembled WGS sequence"/>
</dbReference>
<reference evidence="3" key="2">
    <citation type="submission" date="2025-08" db="UniProtKB">
        <authorList>
            <consortium name="Ensembl"/>
        </authorList>
    </citation>
    <scope>IDENTIFICATION</scope>
</reference>
<dbReference type="InterPro" id="IPR036397">
    <property type="entry name" value="RNaseH_sf"/>
</dbReference>
<evidence type="ECO:0000256" key="1">
    <source>
        <dbReference type="ARBA" id="ARBA00039658"/>
    </source>
</evidence>
<dbReference type="InterPro" id="IPR012337">
    <property type="entry name" value="RNaseH-like_sf"/>
</dbReference>
<dbReference type="Ensembl" id="ENSGACT00000057388.1">
    <property type="protein sequence ID" value="ENSGACP00000038406.1"/>
    <property type="gene ID" value="ENSGACG00000033959.1"/>
</dbReference>
<dbReference type="Gene3D" id="3.30.420.10">
    <property type="entry name" value="Ribonuclease H-like superfamily/Ribonuclease H"/>
    <property type="match status" value="1"/>
</dbReference>
<dbReference type="PANTHER" id="PTHR37984:SF13">
    <property type="entry name" value="RIBONUCLEASE H"/>
    <property type="match status" value="1"/>
</dbReference>
<reference evidence="3" key="3">
    <citation type="submission" date="2025-09" db="UniProtKB">
        <authorList>
            <consortium name="Ensembl"/>
        </authorList>
    </citation>
    <scope>IDENTIFICATION</scope>
</reference>
<dbReference type="PANTHER" id="PTHR37984">
    <property type="entry name" value="PROTEIN CBG26694"/>
    <property type="match status" value="1"/>
</dbReference>
<dbReference type="Pfam" id="PF00665">
    <property type="entry name" value="rve"/>
    <property type="match status" value="1"/>
</dbReference>
<reference evidence="3 4" key="1">
    <citation type="journal article" date="2021" name="G3 (Bethesda)">
        <title>Improved contiguity of the threespine stickleback genome using long-read sequencing.</title>
        <authorList>
            <person name="Nath S."/>
            <person name="Shaw D.E."/>
            <person name="White M.A."/>
        </authorList>
    </citation>
    <scope>NUCLEOTIDE SEQUENCE [LARGE SCALE GENOMIC DNA]</scope>
    <source>
        <strain evidence="3 4">Lake Benthic</strain>
    </source>
</reference>
<feature type="domain" description="Integrase catalytic" evidence="2">
    <location>
        <begin position="187"/>
        <end position="337"/>
    </location>
</feature>
<dbReference type="InterPro" id="IPR050951">
    <property type="entry name" value="Retrovirus_Pol_polyprotein"/>
</dbReference>
<dbReference type="SUPFAM" id="SSF53098">
    <property type="entry name" value="Ribonuclease H-like"/>
    <property type="match status" value="1"/>
</dbReference>
<name>A0AAQ4PHJ0_GASAC</name>
<dbReference type="Gene3D" id="1.10.340.70">
    <property type="match status" value="1"/>
</dbReference>
<dbReference type="GO" id="GO:0015074">
    <property type="term" value="P:DNA integration"/>
    <property type="evidence" value="ECO:0007669"/>
    <property type="project" value="InterPro"/>
</dbReference>
<sequence length="366" mass="41835">MGSPRVQRWATLLRAYEYKIIYKPGKEHANADALSRLPLPQIGEEDDTDQVLMLEVMDDPPITTAQVKQWTARDETLSQVLVWCLKGWPREVDARYKPYSQRRLELSVKDGCVLWGARVVIPQRGRKAILQQLHHTHPGISRMKGLARSYVWWPGMDSEIEKEVQSCHTCQENRNLPAGAPLHPWEWPETPWSRLHIDYAGPFLGKMFLVIVDAHSKWIDVYPATTATSQVTIEKLRQCFSIHGLPQTLVSDNGTGFTSQEFKAFMNQNGIQHITSAPFHPASNSLAERAVQTFKQGIKKIKGDTLETKVARFLFNYRITPQTTTGLSPAEMLMSRRLRSTLDLLLPDVKSKIRKKQLKQKEQNDT</sequence>
<accession>A0AAQ4PHJ0</accession>
<dbReference type="Pfam" id="PF17921">
    <property type="entry name" value="Integrase_H2C2"/>
    <property type="match status" value="1"/>
</dbReference>
<dbReference type="InterPro" id="IPR001584">
    <property type="entry name" value="Integrase_cat-core"/>
</dbReference>
<dbReference type="FunFam" id="3.30.420.10:FF:000063">
    <property type="entry name" value="Retrovirus-related Pol polyprotein from transposon 297-like Protein"/>
    <property type="match status" value="1"/>
</dbReference>
<dbReference type="AlphaFoldDB" id="A0AAQ4PHJ0"/>
<dbReference type="GeneTree" id="ENSGT00940000166838"/>
<keyword evidence="4" id="KW-1185">Reference proteome</keyword>
<organism evidence="3 4">
    <name type="scientific">Gasterosteus aculeatus aculeatus</name>
    <name type="common">three-spined stickleback</name>
    <dbReference type="NCBI Taxonomy" id="481459"/>
    <lineage>
        <taxon>Eukaryota</taxon>
        <taxon>Metazoa</taxon>
        <taxon>Chordata</taxon>
        <taxon>Craniata</taxon>
        <taxon>Vertebrata</taxon>
        <taxon>Euteleostomi</taxon>
        <taxon>Actinopterygii</taxon>
        <taxon>Neopterygii</taxon>
        <taxon>Teleostei</taxon>
        <taxon>Neoteleostei</taxon>
        <taxon>Acanthomorphata</taxon>
        <taxon>Eupercaria</taxon>
        <taxon>Perciformes</taxon>
        <taxon>Cottioidei</taxon>
        <taxon>Gasterosteales</taxon>
        <taxon>Gasterosteidae</taxon>
        <taxon>Gasterosteus</taxon>
    </lineage>
</organism>
<protein>
    <recommendedName>
        <fullName evidence="1">Gypsy retrotransposon integrase-like protein 1</fullName>
    </recommendedName>
</protein>
<dbReference type="FunFam" id="1.10.340.70:FF:000003">
    <property type="entry name" value="Protein CBG25708"/>
    <property type="match status" value="1"/>
</dbReference>
<dbReference type="InterPro" id="IPR041588">
    <property type="entry name" value="Integrase_H2C2"/>
</dbReference>
<dbReference type="PROSITE" id="PS50994">
    <property type="entry name" value="INTEGRASE"/>
    <property type="match status" value="1"/>
</dbReference>
<dbReference type="GO" id="GO:0003676">
    <property type="term" value="F:nucleic acid binding"/>
    <property type="evidence" value="ECO:0007669"/>
    <property type="project" value="InterPro"/>
</dbReference>
<evidence type="ECO:0000313" key="4">
    <source>
        <dbReference type="Proteomes" id="UP000007635"/>
    </source>
</evidence>